<organism evidence="3 4">
    <name type="scientific">Arenimonas soli</name>
    <dbReference type="NCBI Taxonomy" id="2269504"/>
    <lineage>
        <taxon>Bacteria</taxon>
        <taxon>Pseudomonadati</taxon>
        <taxon>Pseudomonadota</taxon>
        <taxon>Gammaproteobacteria</taxon>
        <taxon>Lysobacterales</taxon>
        <taxon>Lysobacteraceae</taxon>
        <taxon>Arenimonas</taxon>
    </lineage>
</organism>
<dbReference type="InterPro" id="IPR002509">
    <property type="entry name" value="NODB_dom"/>
</dbReference>
<proteinExistence type="predicted"/>
<feature type="domain" description="NodB homology" evidence="2">
    <location>
        <begin position="30"/>
        <end position="253"/>
    </location>
</feature>
<dbReference type="RefSeq" id="WP_188665730.1">
    <property type="nucleotide sequence ID" value="NZ_BMKC01000004.1"/>
</dbReference>
<dbReference type="PROSITE" id="PS51257">
    <property type="entry name" value="PROKAR_LIPOPROTEIN"/>
    <property type="match status" value="1"/>
</dbReference>
<dbReference type="SUPFAM" id="SSF88713">
    <property type="entry name" value="Glycoside hydrolase/deacetylase"/>
    <property type="match status" value="1"/>
</dbReference>
<keyword evidence="1" id="KW-0732">Signal</keyword>
<name>A0ABQ1HT79_9GAMM</name>
<dbReference type="PROSITE" id="PS51677">
    <property type="entry name" value="NODB"/>
    <property type="match status" value="1"/>
</dbReference>
<sequence>MPRLLLILPLLFLLACPLPASAAEVAATGRRLAISFDDAPRPDGAFLTGEARTRRLIDGLDAAGVRGAMVFATTQRLEDTPGAGARLRAYADAGHVLANHSHGHGWLRRMSAADYLADAGRANVALAGLGEAPRFFRYPFLDEGHDAGQRDAVREGLAAMGLRNGYVTIDNYDWYLDALAAEARAADPDFDLDALRDLYVETLVDAARFYDDIARDSLGRSPAHVLLLHENDLAALFITDLVAALRADGWDIIPATEAYADPIAEQVPETLFNGQGRVAALAHVSGRSPRSLVHPLEDEDALRALFVSRGLLAGATPTGDWLLVNATLQAGDGLPSRAGMGLRIRGGRIVDVAPTDALARQPGDRVLDLQGRWVLPGLVGVHNHLHLPGAPFLGEAATRLYLAAGVTTIQTAGSADARAELALAEAIEAGDAVGPRLLASAPYVTGPGGNAPMDKPGNADEARAFVNRWADLGVHSFKLYRHVQPGIAAAVVEAAHARRRSVSAHLCSLTYAEASKIGVDRIEHGFLSSTDFLAGKDPGDCRSPLASIAALDPDDARLDTLIRTLVENGTKLTSTLAIIESHFPHRPQGEAQALAYLAPRFREDYQRRQEQLAAGQANAAYTPALLAKLMAFERRFVAAGGILLAGPDTGRHVLPGFGDQRNFELLSEAGFALPDIVRIMSGNGARALGLGASKGQLKPGFDADLLVLDGDPAADPANIRRMKWVFREGHRHDPAELRQGLEGRLGAQEAD</sequence>
<evidence type="ECO:0000256" key="1">
    <source>
        <dbReference type="SAM" id="SignalP"/>
    </source>
</evidence>
<dbReference type="InterPro" id="IPR011059">
    <property type="entry name" value="Metal-dep_hydrolase_composite"/>
</dbReference>
<dbReference type="EMBL" id="BMKC01000004">
    <property type="protein sequence ID" value="GGA87840.1"/>
    <property type="molecule type" value="Genomic_DNA"/>
</dbReference>
<evidence type="ECO:0000259" key="2">
    <source>
        <dbReference type="PROSITE" id="PS51677"/>
    </source>
</evidence>
<keyword evidence="4" id="KW-1185">Reference proteome</keyword>
<dbReference type="PANTHER" id="PTHR43135">
    <property type="entry name" value="ALPHA-D-RIBOSE 1-METHYLPHOSPHONATE 5-TRIPHOSPHATE DIPHOSPHATASE"/>
    <property type="match status" value="1"/>
</dbReference>
<dbReference type="Pfam" id="PF01979">
    <property type="entry name" value="Amidohydro_1"/>
    <property type="match status" value="2"/>
</dbReference>
<accession>A0ABQ1HT79</accession>
<dbReference type="Pfam" id="PF01522">
    <property type="entry name" value="Polysacc_deac_1"/>
    <property type="match status" value="1"/>
</dbReference>
<dbReference type="Gene3D" id="3.20.20.370">
    <property type="entry name" value="Glycoside hydrolase/deacetylase"/>
    <property type="match status" value="1"/>
</dbReference>
<evidence type="ECO:0000313" key="3">
    <source>
        <dbReference type="EMBL" id="GGA87840.1"/>
    </source>
</evidence>
<dbReference type="Proteomes" id="UP000623419">
    <property type="component" value="Unassembled WGS sequence"/>
</dbReference>
<comment type="caution">
    <text evidence="3">The sequence shown here is derived from an EMBL/GenBank/DDBJ whole genome shotgun (WGS) entry which is preliminary data.</text>
</comment>
<evidence type="ECO:0000313" key="4">
    <source>
        <dbReference type="Proteomes" id="UP000623419"/>
    </source>
</evidence>
<reference evidence="4" key="1">
    <citation type="journal article" date="2019" name="Int. J. Syst. Evol. Microbiol.">
        <title>The Global Catalogue of Microorganisms (GCM) 10K type strain sequencing project: providing services to taxonomists for standard genome sequencing and annotation.</title>
        <authorList>
            <consortium name="The Broad Institute Genomics Platform"/>
            <consortium name="The Broad Institute Genome Sequencing Center for Infectious Disease"/>
            <person name="Wu L."/>
            <person name="Ma J."/>
        </authorList>
    </citation>
    <scope>NUCLEOTIDE SEQUENCE [LARGE SCALE GENOMIC DNA]</scope>
    <source>
        <strain evidence="4">CGMCC 1.15905</strain>
    </source>
</reference>
<protein>
    <recommendedName>
        <fullName evidence="2">NodB homology domain-containing protein</fullName>
    </recommendedName>
</protein>
<dbReference type="SUPFAM" id="SSF51338">
    <property type="entry name" value="Composite domain of metallo-dependent hydrolases"/>
    <property type="match status" value="1"/>
</dbReference>
<dbReference type="PANTHER" id="PTHR43135:SF3">
    <property type="entry name" value="ALPHA-D-RIBOSE 1-METHYLPHOSPHONATE 5-TRIPHOSPHATE DIPHOSPHATASE"/>
    <property type="match status" value="1"/>
</dbReference>
<gene>
    <name evidence="3" type="ORF">GCM10011521_27820</name>
</gene>
<feature type="signal peptide" evidence="1">
    <location>
        <begin position="1"/>
        <end position="22"/>
    </location>
</feature>
<dbReference type="SUPFAM" id="SSF51556">
    <property type="entry name" value="Metallo-dependent hydrolases"/>
    <property type="match status" value="1"/>
</dbReference>
<dbReference type="InterPro" id="IPR011330">
    <property type="entry name" value="Glyco_hydro/deAcase_b/a-brl"/>
</dbReference>
<dbReference type="Gene3D" id="3.20.20.140">
    <property type="entry name" value="Metal-dependent hydrolases"/>
    <property type="match status" value="1"/>
</dbReference>
<dbReference type="InterPro" id="IPR032466">
    <property type="entry name" value="Metal_Hydrolase"/>
</dbReference>
<dbReference type="InterPro" id="IPR051781">
    <property type="entry name" value="Metallo-dep_Hydrolase"/>
</dbReference>
<dbReference type="InterPro" id="IPR006680">
    <property type="entry name" value="Amidohydro-rel"/>
</dbReference>
<dbReference type="Gene3D" id="2.30.40.10">
    <property type="entry name" value="Urease, subunit C, domain 1"/>
    <property type="match status" value="1"/>
</dbReference>
<feature type="chain" id="PRO_5047286781" description="NodB homology domain-containing protein" evidence="1">
    <location>
        <begin position="23"/>
        <end position="751"/>
    </location>
</feature>